<dbReference type="InterPro" id="IPR004480">
    <property type="entry name" value="Monothiol_GRX-rel"/>
</dbReference>
<evidence type="ECO:0000256" key="1">
    <source>
        <dbReference type="ARBA" id="ARBA00008983"/>
    </source>
</evidence>
<evidence type="ECO:0000256" key="4">
    <source>
        <dbReference type="ARBA" id="ARBA00023014"/>
    </source>
</evidence>
<dbReference type="InterPro" id="IPR033658">
    <property type="entry name" value="GRX_PICOT-like"/>
</dbReference>
<dbReference type="InterPro" id="IPR015940">
    <property type="entry name" value="UBA"/>
</dbReference>
<dbReference type="PANTHER" id="PTHR10293">
    <property type="entry name" value="GLUTAREDOXIN FAMILY MEMBER"/>
    <property type="match status" value="1"/>
</dbReference>
<dbReference type="Pfam" id="PF08590">
    <property type="entry name" value="DUF1771"/>
    <property type="match status" value="1"/>
</dbReference>
<dbReference type="Pfam" id="PF00085">
    <property type="entry name" value="Thioredoxin"/>
    <property type="match status" value="1"/>
</dbReference>
<evidence type="ECO:0000259" key="6">
    <source>
        <dbReference type="PROSITE" id="PS50030"/>
    </source>
</evidence>
<dbReference type="STRING" id="3750.A0A498IWK7"/>
<dbReference type="NCBIfam" id="TIGR00365">
    <property type="entry name" value="Grx4 family monothiol glutaredoxin"/>
    <property type="match status" value="3"/>
</dbReference>
<organism evidence="8 9">
    <name type="scientific">Malus domestica</name>
    <name type="common">Apple</name>
    <name type="synonym">Pyrus malus</name>
    <dbReference type="NCBI Taxonomy" id="3750"/>
    <lineage>
        <taxon>Eukaryota</taxon>
        <taxon>Viridiplantae</taxon>
        <taxon>Streptophyta</taxon>
        <taxon>Embryophyta</taxon>
        <taxon>Tracheophyta</taxon>
        <taxon>Spermatophyta</taxon>
        <taxon>Magnoliopsida</taxon>
        <taxon>eudicotyledons</taxon>
        <taxon>Gunneridae</taxon>
        <taxon>Pentapetalae</taxon>
        <taxon>rosids</taxon>
        <taxon>fabids</taxon>
        <taxon>Rosales</taxon>
        <taxon>Rosaceae</taxon>
        <taxon>Amygdaloideae</taxon>
        <taxon>Maleae</taxon>
        <taxon>Malus</taxon>
    </lineage>
</organism>
<evidence type="ECO:0000256" key="2">
    <source>
        <dbReference type="ARBA" id="ARBA00022723"/>
    </source>
</evidence>
<name>A0A498IWK7_MALDO</name>
<dbReference type="GO" id="GO:0005634">
    <property type="term" value="C:nucleus"/>
    <property type="evidence" value="ECO:0007669"/>
    <property type="project" value="TreeGrafter"/>
</dbReference>
<evidence type="ECO:0000313" key="8">
    <source>
        <dbReference type="EMBL" id="RXH86162.1"/>
    </source>
</evidence>
<reference evidence="8 9" key="1">
    <citation type="submission" date="2018-10" db="EMBL/GenBank/DDBJ databases">
        <title>A high-quality apple genome assembly.</title>
        <authorList>
            <person name="Hu J."/>
        </authorList>
    </citation>
    <scope>NUCLEOTIDE SEQUENCE [LARGE SCALE GENOMIC DNA]</scope>
    <source>
        <strain evidence="9">cv. HFTH1</strain>
        <tissue evidence="8">Young leaf</tissue>
    </source>
</reference>
<feature type="region of interest" description="Disordered" evidence="5">
    <location>
        <begin position="228"/>
        <end position="265"/>
    </location>
</feature>
<dbReference type="InterPro" id="IPR036249">
    <property type="entry name" value="Thioredoxin-like_sf"/>
</dbReference>
<dbReference type="Pfam" id="PF00462">
    <property type="entry name" value="Glutaredoxin"/>
    <property type="match status" value="3"/>
</dbReference>
<evidence type="ECO:0000313" key="9">
    <source>
        <dbReference type="Proteomes" id="UP000290289"/>
    </source>
</evidence>
<evidence type="ECO:0000259" key="7">
    <source>
        <dbReference type="PROSITE" id="PS51352"/>
    </source>
</evidence>
<protein>
    <recommendedName>
        <fullName evidence="10">Thioredoxin domain-containing protein</fullName>
    </recommendedName>
</protein>
<evidence type="ECO:0000256" key="5">
    <source>
        <dbReference type="SAM" id="MobiDB-lite"/>
    </source>
</evidence>
<dbReference type="PROSITE" id="PS50030">
    <property type="entry name" value="UBA"/>
    <property type="match status" value="1"/>
</dbReference>
<feature type="compositionally biased region" description="Low complexity" evidence="5">
    <location>
        <begin position="79"/>
        <end position="91"/>
    </location>
</feature>
<evidence type="ECO:0008006" key="10">
    <source>
        <dbReference type="Google" id="ProtNLM"/>
    </source>
</evidence>
<feature type="region of interest" description="Disordered" evidence="5">
    <location>
        <begin position="55"/>
        <end position="103"/>
    </location>
</feature>
<dbReference type="PROSITE" id="PS51352">
    <property type="entry name" value="THIOREDOXIN_2"/>
    <property type="match status" value="1"/>
</dbReference>
<keyword evidence="2" id="KW-0479">Metal-binding</keyword>
<dbReference type="SMART" id="SM01162">
    <property type="entry name" value="DUF1771"/>
    <property type="match status" value="1"/>
</dbReference>
<sequence>MEASGSNGASSLADDMALRGLLEVFGAAFSLDQITSAYCKAGKNADAAAEALATSAPNGGETSGLPANSIYKKPPYQENGNGNRNRNGDGNPRPSKPKYRPVSVGSVSSIIGKQYVKETAPAPANGSNEATKPLKLDSSVLPMSENWVENDESCSSRDELLHQGMEDFLFSMLGVGFKLERDQIRQVLDGCGYDMEKSMEKLINLPASTSEKRNELIRKSSEKSADLSLKYEVSSDRKSKNSTEGNRDRASNTNEAEFTGQQKERNDLEKDILASLFCASERAEERLVERPRRTIKSGSGYGAYGQLVAEPPDDFISEYKSAVVYQHHHGEEDADDEDSYQVLRRSVKDYRSTMKDYYQAAVAAFAKEDHDRAYKLLEQGHFFLKKAREAEDESNEVILKTRNVETQGEIVLDLQERGAKEAIRLLKCQISSFSGISSIKYLKVICDTKEEDISKGSRRRSLVLKLLEEESIKWTEGENAGTILVQLASQTPFSMGGSVKDVQSKKELDSLVHGGAPVVLHFWASWCEASKHMDEVFAHLSTDFPHAHFLRVEAEEQPEISEAYSVSAVPFFAFVKDGKVADTLEGADPSSLANKVARIAGSINPGEPAAPASLGMAAGSTILETVQELARENGSSQVKTQVQNGRADALKRRLQQLIDSNPVMLFMKGSPEAPQCGFSQKIVDILKKENVKYGSFDILSDSEVREGLKKYSNWPTFPQLYCKGELLGGCDIAISMHEGGELKEVFRDHGIDTTDSAGAKVTEAGSGKGGISASTGVSETLNSRLESLINKSPVVLFMKGKPDEPKCGFSRKVVDILVQEKVDFESFDILSDEEVRQGLKVYSNWSSYPQLYIKGELIGGSDIVLEMQKSGELKKVLAEKGIVPKDTLEDRLKKLITSSPVMVFIKGTPDAPRCGFSSKVVNALREEGVSFGSFDILSDEDVRQGIKVFSNWPTYPQLYYKGELIGGCDIVMELKSNGELKATLTE</sequence>
<dbReference type="GO" id="GO:0006879">
    <property type="term" value="P:intracellular iron ion homeostasis"/>
    <property type="evidence" value="ECO:0007669"/>
    <property type="project" value="TreeGrafter"/>
</dbReference>
<dbReference type="InterPro" id="IPR013899">
    <property type="entry name" value="DUF1771"/>
</dbReference>
<comment type="caution">
    <text evidence="8">The sequence shown here is derived from an EMBL/GenBank/DDBJ whole genome shotgun (WGS) entry which is preliminary data.</text>
</comment>
<dbReference type="CDD" id="cd03028">
    <property type="entry name" value="GRX_PICOT_like"/>
    <property type="match status" value="3"/>
</dbReference>
<dbReference type="PANTHER" id="PTHR10293:SF73">
    <property type="entry name" value="GLUTAREDOXIN-3"/>
    <property type="match status" value="1"/>
</dbReference>
<dbReference type="CDD" id="cd02984">
    <property type="entry name" value="TRX_PICOT"/>
    <property type="match status" value="1"/>
</dbReference>
<dbReference type="GO" id="GO:0046872">
    <property type="term" value="F:metal ion binding"/>
    <property type="evidence" value="ECO:0007669"/>
    <property type="project" value="UniProtKB-KW"/>
</dbReference>
<keyword evidence="9" id="KW-1185">Reference proteome</keyword>
<dbReference type="FunFam" id="3.40.30.10:FF:000092">
    <property type="entry name" value="Monothiol glutaredoxin"/>
    <property type="match status" value="1"/>
</dbReference>
<dbReference type="SUPFAM" id="SSF52833">
    <property type="entry name" value="Thioredoxin-like"/>
    <property type="match status" value="4"/>
</dbReference>
<feature type="domain" description="Thioredoxin" evidence="7">
    <location>
        <begin position="461"/>
        <end position="601"/>
    </location>
</feature>
<gene>
    <name evidence="8" type="ORF">DVH24_017215</name>
</gene>
<feature type="compositionally biased region" description="Polar residues" evidence="5">
    <location>
        <begin position="251"/>
        <end position="261"/>
    </location>
</feature>
<dbReference type="AlphaFoldDB" id="A0A498IWK7"/>
<dbReference type="Gene3D" id="3.40.30.10">
    <property type="entry name" value="Glutaredoxin"/>
    <property type="match status" value="4"/>
</dbReference>
<dbReference type="InterPro" id="IPR013766">
    <property type="entry name" value="Thioredoxin_domain"/>
</dbReference>
<dbReference type="Proteomes" id="UP000290289">
    <property type="component" value="Chromosome 10"/>
</dbReference>
<evidence type="ECO:0000256" key="3">
    <source>
        <dbReference type="ARBA" id="ARBA00023004"/>
    </source>
</evidence>
<accession>A0A498IWK7</accession>
<keyword evidence="3" id="KW-0408">Iron</keyword>
<dbReference type="InterPro" id="IPR002109">
    <property type="entry name" value="Glutaredoxin"/>
</dbReference>
<proteinExistence type="inferred from homology"/>
<comment type="similarity">
    <text evidence="1">Belongs to the glutaredoxin family. CGFS subfamily.</text>
</comment>
<dbReference type="GO" id="GO:0051536">
    <property type="term" value="F:iron-sulfur cluster binding"/>
    <property type="evidence" value="ECO:0007669"/>
    <property type="project" value="UniProtKB-KW"/>
</dbReference>
<dbReference type="EMBL" id="RDQH01000336">
    <property type="protein sequence ID" value="RXH86162.1"/>
    <property type="molecule type" value="Genomic_DNA"/>
</dbReference>
<keyword evidence="4" id="KW-0411">Iron-sulfur</keyword>
<dbReference type="FunFam" id="3.40.30.10:FF:000012">
    <property type="entry name" value="Monothiol glutaredoxin"/>
    <property type="match status" value="3"/>
</dbReference>
<dbReference type="PROSITE" id="PS51354">
    <property type="entry name" value="GLUTAREDOXIN_2"/>
    <property type="match status" value="3"/>
</dbReference>
<feature type="compositionally biased region" description="Basic and acidic residues" evidence="5">
    <location>
        <begin position="233"/>
        <end position="250"/>
    </location>
</feature>
<feature type="domain" description="UBA" evidence="6">
    <location>
        <begin position="163"/>
        <end position="205"/>
    </location>
</feature>
<dbReference type="GO" id="GO:0005829">
    <property type="term" value="C:cytosol"/>
    <property type="evidence" value="ECO:0007669"/>
    <property type="project" value="TreeGrafter"/>
</dbReference>